<dbReference type="Pfam" id="PF04542">
    <property type="entry name" value="Sigma70_r2"/>
    <property type="match status" value="1"/>
</dbReference>
<evidence type="ECO:0000256" key="3">
    <source>
        <dbReference type="ARBA" id="ARBA00023082"/>
    </source>
</evidence>
<dbReference type="SUPFAM" id="SSF88946">
    <property type="entry name" value="Sigma2 domain of RNA polymerase sigma factors"/>
    <property type="match status" value="1"/>
</dbReference>
<dbReference type="EMBL" id="BAAAVM010000067">
    <property type="protein sequence ID" value="GAA3153000.1"/>
    <property type="molecule type" value="Genomic_DNA"/>
</dbReference>
<dbReference type="NCBIfam" id="TIGR02937">
    <property type="entry name" value="sigma70-ECF"/>
    <property type="match status" value="1"/>
</dbReference>
<dbReference type="InterPro" id="IPR014284">
    <property type="entry name" value="RNA_pol_sigma-70_dom"/>
</dbReference>
<dbReference type="SUPFAM" id="SSF88659">
    <property type="entry name" value="Sigma3 and sigma4 domains of RNA polymerase sigma factors"/>
    <property type="match status" value="1"/>
</dbReference>
<dbReference type="Gene3D" id="1.10.10.10">
    <property type="entry name" value="Winged helix-like DNA-binding domain superfamily/Winged helix DNA-binding domain"/>
    <property type="match status" value="1"/>
</dbReference>
<evidence type="ECO:0000313" key="7">
    <source>
        <dbReference type="EMBL" id="GAA3153000.1"/>
    </source>
</evidence>
<dbReference type="PANTHER" id="PTHR43133:SF51">
    <property type="entry name" value="RNA POLYMERASE SIGMA FACTOR"/>
    <property type="match status" value="1"/>
</dbReference>
<accession>A0ABP6NMH4</accession>
<dbReference type="InterPro" id="IPR013249">
    <property type="entry name" value="RNA_pol_sigma70_r4_t2"/>
</dbReference>
<dbReference type="PANTHER" id="PTHR43133">
    <property type="entry name" value="RNA POLYMERASE ECF-TYPE SIGMA FACTO"/>
    <property type="match status" value="1"/>
</dbReference>
<dbReference type="Gene3D" id="1.10.1740.10">
    <property type="match status" value="1"/>
</dbReference>
<sequence>MLEVSHQNDQVVSDVTILLKRAQNGDERAMEDLLLHITPFVRRLCLPLAQAHSADAAQEALLAIYRGIRGLREPSAFYSWVRAVTTREAVRTAKRIGRRTTDELSEAPHGADPFVSIDVSDVLGRLPDYHREVLTLRAYYGMDEQEMATILELPVGTVRSRLFRARRNFQNAWHQRSA</sequence>
<evidence type="ECO:0000259" key="6">
    <source>
        <dbReference type="Pfam" id="PF08281"/>
    </source>
</evidence>
<feature type="domain" description="RNA polymerase sigma-70 region 2" evidence="5">
    <location>
        <begin position="50"/>
        <end position="98"/>
    </location>
</feature>
<evidence type="ECO:0000256" key="4">
    <source>
        <dbReference type="ARBA" id="ARBA00023163"/>
    </source>
</evidence>
<organism evidence="7 8">
    <name type="scientific">Streptomyces rameus</name>
    <dbReference type="NCBI Taxonomy" id="68261"/>
    <lineage>
        <taxon>Bacteria</taxon>
        <taxon>Bacillati</taxon>
        <taxon>Actinomycetota</taxon>
        <taxon>Actinomycetes</taxon>
        <taxon>Kitasatosporales</taxon>
        <taxon>Streptomycetaceae</taxon>
        <taxon>Streptomyces</taxon>
    </lineage>
</organism>
<dbReference type="Proteomes" id="UP001500893">
    <property type="component" value="Unassembled WGS sequence"/>
</dbReference>
<comment type="caution">
    <text evidence="7">The sequence shown here is derived from an EMBL/GenBank/DDBJ whole genome shotgun (WGS) entry which is preliminary data.</text>
</comment>
<keyword evidence="2" id="KW-0805">Transcription regulation</keyword>
<keyword evidence="8" id="KW-1185">Reference proteome</keyword>
<dbReference type="InterPro" id="IPR013324">
    <property type="entry name" value="RNA_pol_sigma_r3/r4-like"/>
</dbReference>
<gene>
    <name evidence="7" type="primary">rpoE</name>
    <name evidence="7" type="ORF">GCM10010521_46050</name>
</gene>
<feature type="domain" description="RNA polymerase sigma factor 70 region 4 type 2" evidence="6">
    <location>
        <begin position="119"/>
        <end position="167"/>
    </location>
</feature>
<dbReference type="InterPro" id="IPR007627">
    <property type="entry name" value="RNA_pol_sigma70_r2"/>
</dbReference>
<proteinExistence type="inferred from homology"/>
<reference evidence="8" key="1">
    <citation type="journal article" date="2019" name="Int. J. Syst. Evol. Microbiol.">
        <title>The Global Catalogue of Microorganisms (GCM) 10K type strain sequencing project: providing services to taxonomists for standard genome sequencing and annotation.</title>
        <authorList>
            <consortium name="The Broad Institute Genomics Platform"/>
            <consortium name="The Broad Institute Genome Sequencing Center for Infectious Disease"/>
            <person name="Wu L."/>
            <person name="Ma J."/>
        </authorList>
    </citation>
    <scope>NUCLEOTIDE SEQUENCE [LARGE SCALE GENOMIC DNA]</scope>
    <source>
        <strain evidence="8">JCM 11574</strain>
    </source>
</reference>
<name>A0ABP6NMH4_9ACTN</name>
<evidence type="ECO:0000256" key="1">
    <source>
        <dbReference type="ARBA" id="ARBA00010641"/>
    </source>
</evidence>
<dbReference type="InterPro" id="IPR013325">
    <property type="entry name" value="RNA_pol_sigma_r2"/>
</dbReference>
<keyword evidence="4" id="KW-0804">Transcription</keyword>
<evidence type="ECO:0000259" key="5">
    <source>
        <dbReference type="Pfam" id="PF04542"/>
    </source>
</evidence>
<evidence type="ECO:0000313" key="8">
    <source>
        <dbReference type="Proteomes" id="UP001500893"/>
    </source>
</evidence>
<comment type="similarity">
    <text evidence="1">Belongs to the sigma-70 factor family. ECF subfamily.</text>
</comment>
<protein>
    <submittedName>
        <fullName evidence="7">RNA polymerase sigma factor RpoE</fullName>
    </submittedName>
</protein>
<dbReference type="InterPro" id="IPR039425">
    <property type="entry name" value="RNA_pol_sigma-70-like"/>
</dbReference>
<dbReference type="CDD" id="cd06171">
    <property type="entry name" value="Sigma70_r4"/>
    <property type="match status" value="1"/>
</dbReference>
<dbReference type="InterPro" id="IPR036388">
    <property type="entry name" value="WH-like_DNA-bd_sf"/>
</dbReference>
<dbReference type="Pfam" id="PF08281">
    <property type="entry name" value="Sigma70_r4_2"/>
    <property type="match status" value="1"/>
</dbReference>
<evidence type="ECO:0000256" key="2">
    <source>
        <dbReference type="ARBA" id="ARBA00023015"/>
    </source>
</evidence>
<keyword evidence="3" id="KW-0731">Sigma factor</keyword>